<feature type="transmembrane region" description="Helical" evidence="7">
    <location>
        <begin position="131"/>
        <end position="151"/>
    </location>
</feature>
<feature type="transmembrane region" description="Helical" evidence="7">
    <location>
        <begin position="96"/>
        <end position="119"/>
    </location>
</feature>
<dbReference type="InterPro" id="IPR052337">
    <property type="entry name" value="SAT4-like"/>
</dbReference>
<dbReference type="Pfam" id="PF20684">
    <property type="entry name" value="Fung_rhodopsin"/>
    <property type="match status" value="1"/>
</dbReference>
<dbReference type="PANTHER" id="PTHR33048">
    <property type="entry name" value="PTH11-LIKE INTEGRAL MEMBRANE PROTEIN (AFU_ORTHOLOGUE AFUA_5G11245)"/>
    <property type="match status" value="1"/>
</dbReference>
<feature type="compositionally biased region" description="Polar residues" evidence="6">
    <location>
        <begin position="285"/>
        <end position="298"/>
    </location>
</feature>
<keyword evidence="2 7" id="KW-0812">Transmembrane</keyword>
<dbReference type="InterPro" id="IPR049326">
    <property type="entry name" value="Rhodopsin_dom_fungi"/>
</dbReference>
<accession>A0A6A6UI04</accession>
<name>A0A6A6UI04_9PEZI</name>
<evidence type="ECO:0000256" key="1">
    <source>
        <dbReference type="ARBA" id="ARBA00004141"/>
    </source>
</evidence>
<organism evidence="9 10">
    <name type="scientific">Microthyrium microscopicum</name>
    <dbReference type="NCBI Taxonomy" id="703497"/>
    <lineage>
        <taxon>Eukaryota</taxon>
        <taxon>Fungi</taxon>
        <taxon>Dikarya</taxon>
        <taxon>Ascomycota</taxon>
        <taxon>Pezizomycotina</taxon>
        <taxon>Dothideomycetes</taxon>
        <taxon>Dothideomycetes incertae sedis</taxon>
        <taxon>Microthyriales</taxon>
        <taxon>Microthyriaceae</taxon>
        <taxon>Microthyrium</taxon>
    </lineage>
</organism>
<dbReference type="AlphaFoldDB" id="A0A6A6UI04"/>
<evidence type="ECO:0000256" key="4">
    <source>
        <dbReference type="ARBA" id="ARBA00023136"/>
    </source>
</evidence>
<evidence type="ECO:0000256" key="2">
    <source>
        <dbReference type="ARBA" id="ARBA00022692"/>
    </source>
</evidence>
<evidence type="ECO:0000256" key="7">
    <source>
        <dbReference type="SAM" id="Phobius"/>
    </source>
</evidence>
<dbReference type="Proteomes" id="UP000799302">
    <property type="component" value="Unassembled WGS sequence"/>
</dbReference>
<keyword evidence="4 7" id="KW-0472">Membrane</keyword>
<feature type="region of interest" description="Disordered" evidence="6">
    <location>
        <begin position="277"/>
        <end position="298"/>
    </location>
</feature>
<evidence type="ECO:0000313" key="10">
    <source>
        <dbReference type="Proteomes" id="UP000799302"/>
    </source>
</evidence>
<dbReference type="GO" id="GO:0016020">
    <property type="term" value="C:membrane"/>
    <property type="evidence" value="ECO:0007669"/>
    <property type="project" value="UniProtKB-SubCell"/>
</dbReference>
<feature type="transmembrane region" description="Helical" evidence="7">
    <location>
        <begin position="55"/>
        <end position="76"/>
    </location>
</feature>
<evidence type="ECO:0000259" key="8">
    <source>
        <dbReference type="Pfam" id="PF20684"/>
    </source>
</evidence>
<evidence type="ECO:0000256" key="6">
    <source>
        <dbReference type="SAM" id="MobiDB-lite"/>
    </source>
</evidence>
<feature type="transmembrane region" description="Helical" evidence="7">
    <location>
        <begin position="20"/>
        <end position="43"/>
    </location>
</feature>
<comment type="subcellular location">
    <subcellularLocation>
        <location evidence="1">Membrane</location>
        <topology evidence="1">Multi-pass membrane protein</topology>
    </subcellularLocation>
</comment>
<dbReference type="OrthoDB" id="3918601at2759"/>
<comment type="similarity">
    <text evidence="5">Belongs to the SAT4 family.</text>
</comment>
<feature type="transmembrane region" description="Helical" evidence="7">
    <location>
        <begin position="171"/>
        <end position="193"/>
    </location>
</feature>
<dbReference type="EMBL" id="MU004233">
    <property type="protein sequence ID" value="KAF2671063.1"/>
    <property type="molecule type" value="Genomic_DNA"/>
</dbReference>
<evidence type="ECO:0000256" key="5">
    <source>
        <dbReference type="ARBA" id="ARBA00038359"/>
    </source>
</evidence>
<feature type="region of interest" description="Disordered" evidence="6">
    <location>
        <begin position="408"/>
        <end position="428"/>
    </location>
</feature>
<feature type="domain" description="Rhodopsin" evidence="8">
    <location>
        <begin position="37"/>
        <end position="271"/>
    </location>
</feature>
<protein>
    <recommendedName>
        <fullName evidence="8">Rhodopsin domain-containing protein</fullName>
    </recommendedName>
</protein>
<proteinExistence type="inferred from homology"/>
<reference evidence="9" key="1">
    <citation type="journal article" date="2020" name="Stud. Mycol.">
        <title>101 Dothideomycetes genomes: a test case for predicting lifestyles and emergence of pathogens.</title>
        <authorList>
            <person name="Haridas S."/>
            <person name="Albert R."/>
            <person name="Binder M."/>
            <person name="Bloem J."/>
            <person name="Labutti K."/>
            <person name="Salamov A."/>
            <person name="Andreopoulos B."/>
            <person name="Baker S."/>
            <person name="Barry K."/>
            <person name="Bills G."/>
            <person name="Bluhm B."/>
            <person name="Cannon C."/>
            <person name="Castanera R."/>
            <person name="Culley D."/>
            <person name="Daum C."/>
            <person name="Ezra D."/>
            <person name="Gonzalez J."/>
            <person name="Henrissat B."/>
            <person name="Kuo A."/>
            <person name="Liang C."/>
            <person name="Lipzen A."/>
            <person name="Lutzoni F."/>
            <person name="Magnuson J."/>
            <person name="Mondo S."/>
            <person name="Nolan M."/>
            <person name="Ohm R."/>
            <person name="Pangilinan J."/>
            <person name="Park H.-J."/>
            <person name="Ramirez L."/>
            <person name="Alfaro M."/>
            <person name="Sun H."/>
            <person name="Tritt A."/>
            <person name="Yoshinaga Y."/>
            <person name="Zwiers L.-H."/>
            <person name="Turgeon B."/>
            <person name="Goodwin S."/>
            <person name="Spatafora J."/>
            <person name="Crous P."/>
            <person name="Grigoriev I."/>
        </authorList>
    </citation>
    <scope>NUCLEOTIDE SEQUENCE</scope>
    <source>
        <strain evidence="9">CBS 115976</strain>
    </source>
</reference>
<sequence>MSGDRPLLHDTRHRNHSGDVAIWVPIGCIASLLSVILRIYVSLRKQKQLGADDNLLLLCFVIVIAQSAMLCMGIRATHGLPFQDLPPKSLNLVFVYGYAASILANSSMALAKASVVELYRRINVYQSSRRISIILHLMIILWFLFTLFAITFRCKLPAPWFYTSDRCMASWPIFVSVVTTNIFTDLVIVLHVIPGLWRLQTSRKLRIGLIILFGSRLLVCIPSFVRIAIVGSPTFSHVDGTGMYTRLSILQNVELHVSIITANFPRIQSLFTSFRSDRSAGRNLPSASQSGTPSRRDTFVSTHTYDTANTIFTGKSLPQSFPAASFPQFGGPMMLGKAKFTGAKPVPSRTILLVYHMLIILNADFAPVPQLPTELHTSISSNNRLRSHSSAWSITSCMDRRMERFNNRNYTRPPSLEDARNLTSTPRRSEATMRNFSSDIIVDLEITRRESFHGTNGAEEVPDVPDRWILKQYGPTDHDFA</sequence>
<keyword evidence="3 7" id="KW-1133">Transmembrane helix</keyword>
<feature type="transmembrane region" description="Helical" evidence="7">
    <location>
        <begin position="205"/>
        <end position="225"/>
    </location>
</feature>
<evidence type="ECO:0000313" key="9">
    <source>
        <dbReference type="EMBL" id="KAF2671063.1"/>
    </source>
</evidence>
<gene>
    <name evidence="9" type="ORF">BT63DRAFT_453444</name>
</gene>
<keyword evidence="10" id="KW-1185">Reference proteome</keyword>
<dbReference type="PANTHER" id="PTHR33048:SF146">
    <property type="entry name" value="INTEGRAL MEMBRANE PROTEIN"/>
    <property type="match status" value="1"/>
</dbReference>
<evidence type="ECO:0000256" key="3">
    <source>
        <dbReference type="ARBA" id="ARBA00022989"/>
    </source>
</evidence>